<dbReference type="PANTHER" id="PTHR30417:SF11">
    <property type="entry name" value="N-ACETYLMURAMOYL-L-ALANINE AMIDASE XLYA"/>
    <property type="match status" value="1"/>
</dbReference>
<comment type="catalytic activity">
    <reaction evidence="1">
        <text>Hydrolyzes the link between N-acetylmuramoyl residues and L-amino acid residues in certain cell-wall glycopeptides.</text>
        <dbReference type="EC" id="3.5.1.28"/>
    </reaction>
</comment>
<dbReference type="InterPro" id="IPR036439">
    <property type="entry name" value="Dockerin_dom_sf"/>
</dbReference>
<dbReference type="InterPro" id="IPR051206">
    <property type="entry name" value="NAMLAA_amidase_2"/>
</dbReference>
<keyword evidence="6" id="KW-0178">Competence</keyword>
<dbReference type="InterPro" id="IPR002502">
    <property type="entry name" value="Amidase_domain"/>
</dbReference>
<feature type="domain" description="Dockerin" evidence="9">
    <location>
        <begin position="459"/>
        <end position="527"/>
    </location>
</feature>
<dbReference type="Pfam" id="PF01510">
    <property type="entry name" value="Amidase_2"/>
    <property type="match status" value="1"/>
</dbReference>
<keyword evidence="7" id="KW-0961">Cell wall biogenesis/degradation</keyword>
<evidence type="ECO:0000256" key="5">
    <source>
        <dbReference type="ARBA" id="ARBA00022969"/>
    </source>
</evidence>
<evidence type="ECO:0000313" key="11">
    <source>
        <dbReference type="Proteomes" id="UP001524435"/>
    </source>
</evidence>
<organism evidence="10 11">
    <name type="scientific">Massilicoli timonensis</name>
    <dbReference type="NCBI Taxonomy" id="2015901"/>
    <lineage>
        <taxon>Bacteria</taxon>
        <taxon>Bacillati</taxon>
        <taxon>Bacillota</taxon>
        <taxon>Erysipelotrichia</taxon>
        <taxon>Erysipelotrichales</taxon>
        <taxon>Erysipelotrichaceae</taxon>
        <taxon>Massilicoli</taxon>
    </lineage>
</organism>
<dbReference type="InterPro" id="IPR002105">
    <property type="entry name" value="Dockerin_1_rpt"/>
</dbReference>
<dbReference type="PROSITE" id="PS51766">
    <property type="entry name" value="DOCKERIN"/>
    <property type="match status" value="1"/>
</dbReference>
<dbReference type="InterPro" id="IPR016134">
    <property type="entry name" value="Dockerin_dom"/>
</dbReference>
<evidence type="ECO:0000256" key="4">
    <source>
        <dbReference type="ARBA" id="ARBA00022801"/>
    </source>
</evidence>
<evidence type="ECO:0000259" key="9">
    <source>
        <dbReference type="PROSITE" id="PS51766"/>
    </source>
</evidence>
<dbReference type="Proteomes" id="UP001524435">
    <property type="component" value="Unassembled WGS sequence"/>
</dbReference>
<dbReference type="Gene3D" id="3.40.80.10">
    <property type="entry name" value="Peptidoglycan recognition protein-like"/>
    <property type="match status" value="1"/>
</dbReference>
<proteinExistence type="inferred from homology"/>
<evidence type="ECO:0000256" key="2">
    <source>
        <dbReference type="ARBA" id="ARBA00007553"/>
    </source>
</evidence>
<gene>
    <name evidence="10" type="ORF">NE663_02375</name>
</gene>
<dbReference type="Pfam" id="PF00404">
    <property type="entry name" value="Dockerin_1"/>
    <property type="match status" value="1"/>
</dbReference>
<dbReference type="SMART" id="SM00644">
    <property type="entry name" value="Ami_2"/>
    <property type="match status" value="1"/>
</dbReference>
<name>A0ABT1SIR6_9FIRM</name>
<comment type="caution">
    <text evidence="10">The sequence shown here is derived from an EMBL/GenBank/DDBJ whole genome shotgun (WGS) entry which is preliminary data.</text>
</comment>
<dbReference type="InterPro" id="IPR036505">
    <property type="entry name" value="Amidase/PGRP_sf"/>
</dbReference>
<dbReference type="SUPFAM" id="SSF55846">
    <property type="entry name" value="N-acetylmuramoyl-L-alanine amidase-like"/>
    <property type="match status" value="1"/>
</dbReference>
<evidence type="ECO:0000313" key="10">
    <source>
        <dbReference type="EMBL" id="MCQ5121107.1"/>
    </source>
</evidence>
<evidence type="ECO:0000256" key="8">
    <source>
        <dbReference type="SAM" id="SignalP"/>
    </source>
</evidence>
<protein>
    <recommendedName>
        <fullName evidence="3">N-acetylmuramoyl-L-alanine amidase</fullName>
        <ecNumber evidence="3">3.5.1.28</ecNumber>
    </recommendedName>
</protein>
<dbReference type="CDD" id="cd06583">
    <property type="entry name" value="PGRP"/>
    <property type="match status" value="1"/>
</dbReference>
<sequence length="527" mass="57889">MKRIKAVFFLVLALCCMGNSIILAHETEIDDEAAPQNDELTNGYEHFGEGSGKARASFFRTGTWIISYQGKVYQADRRSVVYEAGRGNISVYHVPNLGDIKSYQADANTDITEISEIAPRTIVFNKARPLYRQPIFQNQHKMGSIPAGKYTVTKVGCEWVYLEYEAGKYAWVNTNYSAYGTWEGDSDAYFEGIIDTLSVNDIRGIPLTRQIIPIRVNNRANTPMVPLYVTIHNTANYSAGANAQAHANLQSNGNGGSYTSWHFTVDDHSIFQSLPMSEIAYHAGDGMGMGNGRTVAIEICENADGNYAKAEQNAALLTARILFELGLPADAVKQHHDWSGKNCPQNIIEMSDHSMGWDGFKRAVAQEYAKIEAETIKFDPNAPAGSEAYLNAAGLHYMSETVSGIALNTAPLALVEKVKQGGEGSVALYDKAGNVKTDGIVVTGDVLKIEEADQSFAFTCVIKGDLNGDGKINAVDYVLLENHIVKTQPLREAYFFAGDVNQDQKVSAIDYVMMENHIMKIALIDQK</sequence>
<feature type="signal peptide" evidence="8">
    <location>
        <begin position="1"/>
        <end position="24"/>
    </location>
</feature>
<evidence type="ECO:0000256" key="1">
    <source>
        <dbReference type="ARBA" id="ARBA00001561"/>
    </source>
</evidence>
<accession>A0ABT1SIR6</accession>
<evidence type="ECO:0000256" key="3">
    <source>
        <dbReference type="ARBA" id="ARBA00011901"/>
    </source>
</evidence>
<reference evidence="10 11" key="1">
    <citation type="submission" date="2022-06" db="EMBL/GenBank/DDBJ databases">
        <title>Isolation of gut microbiota from human fecal samples.</title>
        <authorList>
            <person name="Pamer E.G."/>
            <person name="Barat B."/>
            <person name="Waligurski E."/>
            <person name="Medina S."/>
            <person name="Paddock L."/>
            <person name="Mostad J."/>
        </authorList>
    </citation>
    <scope>NUCLEOTIDE SEQUENCE [LARGE SCALE GENOMIC DNA]</scope>
    <source>
        <strain evidence="10 11">DFI.6.1</strain>
    </source>
</reference>
<dbReference type="EC" id="3.5.1.28" evidence="3"/>
<feature type="chain" id="PRO_5045208641" description="N-acetylmuramoyl-L-alanine amidase" evidence="8">
    <location>
        <begin position="25"/>
        <end position="527"/>
    </location>
</feature>
<dbReference type="RefSeq" id="WP_256197370.1">
    <property type="nucleotide sequence ID" value="NZ_JANGCH010000002.1"/>
</dbReference>
<keyword evidence="11" id="KW-1185">Reference proteome</keyword>
<dbReference type="EMBL" id="JANGCH010000002">
    <property type="protein sequence ID" value="MCQ5121107.1"/>
    <property type="molecule type" value="Genomic_DNA"/>
</dbReference>
<keyword evidence="8" id="KW-0732">Signal</keyword>
<dbReference type="GO" id="GO:0008745">
    <property type="term" value="F:N-acetylmuramoyl-L-alanine amidase activity"/>
    <property type="evidence" value="ECO:0007669"/>
    <property type="project" value="UniProtKB-EC"/>
</dbReference>
<keyword evidence="5" id="KW-0749">Sporulation</keyword>
<evidence type="ECO:0000256" key="7">
    <source>
        <dbReference type="ARBA" id="ARBA00023316"/>
    </source>
</evidence>
<evidence type="ECO:0000256" key="6">
    <source>
        <dbReference type="ARBA" id="ARBA00023287"/>
    </source>
</evidence>
<keyword evidence="4 10" id="KW-0378">Hydrolase</keyword>
<dbReference type="CDD" id="cd14256">
    <property type="entry name" value="Dockerin_I"/>
    <property type="match status" value="1"/>
</dbReference>
<dbReference type="Gene3D" id="1.10.1330.10">
    <property type="entry name" value="Dockerin domain"/>
    <property type="match status" value="1"/>
</dbReference>
<dbReference type="SUPFAM" id="SSF63446">
    <property type="entry name" value="Type I dockerin domain"/>
    <property type="match status" value="1"/>
</dbReference>
<comment type="similarity">
    <text evidence="2">Belongs to the N-acetylmuramoyl-L-alanine amidase 2 family.</text>
</comment>
<dbReference type="PANTHER" id="PTHR30417">
    <property type="entry name" value="N-ACETYLMURAMOYL-L-ALANINE AMIDASE AMID"/>
    <property type="match status" value="1"/>
</dbReference>